<dbReference type="AlphaFoldDB" id="A0A3B1E6P9"/>
<organism evidence="2">
    <name type="scientific">hydrothermal vent metagenome</name>
    <dbReference type="NCBI Taxonomy" id="652676"/>
    <lineage>
        <taxon>unclassified sequences</taxon>
        <taxon>metagenomes</taxon>
        <taxon>ecological metagenomes</taxon>
    </lineage>
</organism>
<dbReference type="GO" id="GO:0008235">
    <property type="term" value="F:metalloexopeptidase activity"/>
    <property type="evidence" value="ECO:0007669"/>
    <property type="project" value="InterPro"/>
</dbReference>
<dbReference type="PROSITE" id="PS51257">
    <property type="entry name" value="PROKAR_LIPOPROTEIN"/>
    <property type="match status" value="1"/>
</dbReference>
<dbReference type="InterPro" id="IPR045175">
    <property type="entry name" value="M28_fam"/>
</dbReference>
<accession>A0A3B1E6P9</accession>
<name>A0A3B1E6P9_9ZZZZ</name>
<dbReference type="PANTHER" id="PTHR12147:SF26">
    <property type="entry name" value="PEPTIDASE M28 DOMAIN-CONTAINING PROTEIN"/>
    <property type="match status" value="1"/>
</dbReference>
<gene>
    <name evidence="2" type="ORF">MNBD_PLANCTO02-1470</name>
</gene>
<evidence type="ECO:0000259" key="1">
    <source>
        <dbReference type="Pfam" id="PF04389"/>
    </source>
</evidence>
<dbReference type="InterPro" id="IPR007484">
    <property type="entry name" value="Peptidase_M28"/>
</dbReference>
<reference evidence="2" key="1">
    <citation type="submission" date="2018-06" db="EMBL/GenBank/DDBJ databases">
        <authorList>
            <person name="Zhirakovskaya E."/>
        </authorList>
    </citation>
    <scope>NUCLEOTIDE SEQUENCE</scope>
</reference>
<dbReference type="PANTHER" id="PTHR12147">
    <property type="entry name" value="METALLOPEPTIDASE M28 FAMILY MEMBER"/>
    <property type="match status" value="1"/>
</dbReference>
<dbReference type="Pfam" id="PF04389">
    <property type="entry name" value="Peptidase_M28"/>
    <property type="match status" value="1"/>
</dbReference>
<protein>
    <recommendedName>
        <fullName evidence="1">Peptidase M28 domain-containing protein</fullName>
    </recommendedName>
</protein>
<dbReference type="SUPFAM" id="SSF53187">
    <property type="entry name" value="Zn-dependent exopeptidases"/>
    <property type="match status" value="1"/>
</dbReference>
<dbReference type="EMBL" id="UOGL01000282">
    <property type="protein sequence ID" value="VAX38957.1"/>
    <property type="molecule type" value="Genomic_DNA"/>
</dbReference>
<proteinExistence type="predicted"/>
<evidence type="ECO:0000313" key="2">
    <source>
        <dbReference type="EMBL" id="VAX38957.1"/>
    </source>
</evidence>
<dbReference type="Gene3D" id="3.40.630.10">
    <property type="entry name" value="Zn peptidases"/>
    <property type="match status" value="1"/>
</dbReference>
<sequence>MKKNRLALLSLFCLTTACTSFVTVVCASKPAAISQIKPPRNQWKKGEGKSISVKEIKPHIEYLASKELRGRSGESAKVAAKYLVGHFKKWNLQPLFADGSYYQKLSRKKEDGTTVVIGRNVGCWLKGSDPQLCKEFIIISAHYDHLGVIDGRIYRGADDNASGVSMMLEVAHKFSKAKVKPKRSLVFIGFDLEEEMLWGSRWFAAHPPWELNRVKLFITADMIGRSLGGLPIETLFVLGSEHSPLLKKQMDKVGTPDGLEVARLGIDLVGSRSDFAPFRDRKIPFLFFSSGIHPDYHSPGDIPEKIKYTRVAKTSELVFRLSAHVANAKNTPQWQEVNQPDIDEARALYRISTLLLQSQRGKTLTDPQRFVVSQTQLKAKQIIERGKMTSSERKWLARLSQFMLISIF</sequence>
<dbReference type="GO" id="GO:0006508">
    <property type="term" value="P:proteolysis"/>
    <property type="evidence" value="ECO:0007669"/>
    <property type="project" value="InterPro"/>
</dbReference>
<feature type="domain" description="Peptidase M28" evidence="1">
    <location>
        <begin position="122"/>
        <end position="320"/>
    </location>
</feature>